<name>A0A2D0N6T5_FLAN2</name>
<dbReference type="Pfam" id="PF13568">
    <property type="entry name" value="OMP_b-brl_2"/>
    <property type="match status" value="1"/>
</dbReference>
<gene>
    <name evidence="3" type="ORF">CRP01_21885</name>
</gene>
<sequence length="273" mass="31063">MIVDSVVLPLEWQNHAINDQNAYLAVKHNSLYMKKCFLLIFGLFAVTLGMSQSSAFGLKGGLTIGLQEWGGFEQDPLLKYHGIAFIESYNPDEPFAVFAQAGFHRKGSAIRNRNYRDPNSTGFVRPPAREFIFNNLSLTLGAKQKFLLSGNTQWYWLLGVRGDYTLDTNLDEYNEINMFYPIYPLDSDIFIRDFNYGITFGAGLDLPVADLMGILLEFSVNPDLSYQYVQPAIGNVVDPYTGGTRTINERRIRNLTFEVTLGFRFLRLVEYID</sequence>
<dbReference type="Proteomes" id="UP000223913">
    <property type="component" value="Unassembled WGS sequence"/>
</dbReference>
<protein>
    <recommendedName>
        <fullName evidence="2">Outer membrane protein beta-barrel domain-containing protein</fullName>
    </recommendedName>
</protein>
<feature type="domain" description="Outer membrane protein beta-barrel" evidence="2">
    <location>
        <begin position="83"/>
        <end position="220"/>
    </location>
</feature>
<dbReference type="EMBL" id="PDUD01000026">
    <property type="protein sequence ID" value="PHN04214.1"/>
    <property type="molecule type" value="Genomic_DNA"/>
</dbReference>
<keyword evidence="1" id="KW-1133">Transmembrane helix</keyword>
<keyword evidence="1" id="KW-0472">Membrane</keyword>
<proteinExistence type="predicted"/>
<evidence type="ECO:0000256" key="1">
    <source>
        <dbReference type="SAM" id="Phobius"/>
    </source>
</evidence>
<evidence type="ECO:0000259" key="2">
    <source>
        <dbReference type="Pfam" id="PF13568"/>
    </source>
</evidence>
<dbReference type="InterPro" id="IPR025665">
    <property type="entry name" value="Beta-barrel_OMP_2"/>
</dbReference>
<organism evidence="3 4">
    <name type="scientific">Flavilitoribacter nigricans (strain ATCC 23147 / DSM 23189 / NBRC 102662 / NCIMB 1420 / SS-2)</name>
    <name type="common">Lewinella nigricans</name>
    <dbReference type="NCBI Taxonomy" id="1122177"/>
    <lineage>
        <taxon>Bacteria</taxon>
        <taxon>Pseudomonadati</taxon>
        <taxon>Bacteroidota</taxon>
        <taxon>Saprospiria</taxon>
        <taxon>Saprospirales</taxon>
        <taxon>Lewinellaceae</taxon>
        <taxon>Flavilitoribacter</taxon>
    </lineage>
</organism>
<accession>A0A2D0N6T5</accession>
<feature type="transmembrane region" description="Helical" evidence="1">
    <location>
        <begin position="36"/>
        <end position="58"/>
    </location>
</feature>
<comment type="caution">
    <text evidence="3">The sequence shown here is derived from an EMBL/GenBank/DDBJ whole genome shotgun (WGS) entry which is preliminary data.</text>
</comment>
<keyword evidence="4" id="KW-1185">Reference proteome</keyword>
<keyword evidence="1" id="KW-0812">Transmembrane</keyword>
<dbReference type="AlphaFoldDB" id="A0A2D0N6T5"/>
<reference evidence="3 4" key="1">
    <citation type="submission" date="2017-10" db="EMBL/GenBank/DDBJ databases">
        <title>The draft genome sequence of Lewinella nigricans NBRC 102662.</title>
        <authorList>
            <person name="Wang K."/>
        </authorList>
    </citation>
    <scope>NUCLEOTIDE SEQUENCE [LARGE SCALE GENOMIC DNA]</scope>
    <source>
        <strain evidence="3 4">NBRC 102662</strain>
    </source>
</reference>
<evidence type="ECO:0000313" key="4">
    <source>
        <dbReference type="Proteomes" id="UP000223913"/>
    </source>
</evidence>
<evidence type="ECO:0000313" key="3">
    <source>
        <dbReference type="EMBL" id="PHN04214.1"/>
    </source>
</evidence>